<dbReference type="Proteomes" id="UP000005286">
    <property type="component" value="Unassembled WGS sequence"/>
</dbReference>
<dbReference type="PATRIC" id="fig|879305.3.peg.926"/>
<dbReference type="Pfam" id="PF15632">
    <property type="entry name" value="ATPgrasp_Ter"/>
    <property type="match status" value="1"/>
</dbReference>
<dbReference type="GO" id="GO:0005524">
    <property type="term" value="F:ATP binding"/>
    <property type="evidence" value="ECO:0007669"/>
    <property type="project" value="UniProtKB-UniRule"/>
</dbReference>
<gene>
    <name evidence="3" type="ORF">HMPREF9290_1624</name>
</gene>
<organism evidence="3 4">
    <name type="scientific">Anaerococcus prevotii ACS-065-V-Col13</name>
    <dbReference type="NCBI Taxonomy" id="879305"/>
    <lineage>
        <taxon>Bacteria</taxon>
        <taxon>Bacillati</taxon>
        <taxon>Bacillota</taxon>
        <taxon>Tissierellia</taxon>
        <taxon>Tissierellales</taxon>
        <taxon>Peptoniphilaceae</taxon>
        <taxon>Anaerococcus</taxon>
    </lineage>
</organism>
<reference evidence="3 4" key="1">
    <citation type="submission" date="2011-01" db="EMBL/GenBank/DDBJ databases">
        <authorList>
            <person name="Durkin A.S."/>
            <person name="Madupu R."/>
            <person name="Torralba M."/>
            <person name="Gillis M."/>
            <person name="Methe B."/>
            <person name="Sutton G."/>
            <person name="Nelson K.E."/>
        </authorList>
    </citation>
    <scope>NUCLEOTIDE SEQUENCE [LARGE SCALE GENOMIC DNA]</scope>
    <source>
        <strain evidence="3 4">ACS-065-V-Col13</strain>
    </source>
</reference>
<accession>F0GVU5</accession>
<dbReference type="InterPro" id="IPR011761">
    <property type="entry name" value="ATP-grasp"/>
</dbReference>
<evidence type="ECO:0000256" key="1">
    <source>
        <dbReference type="PROSITE-ProRule" id="PRU00409"/>
    </source>
</evidence>
<evidence type="ECO:0000313" key="3">
    <source>
        <dbReference type="EMBL" id="EGC82054.1"/>
    </source>
</evidence>
<dbReference type="EMBL" id="AEXM01000019">
    <property type="protein sequence ID" value="EGC82054.1"/>
    <property type="molecule type" value="Genomic_DNA"/>
</dbReference>
<protein>
    <submittedName>
        <fullName evidence="3">Conserved domain protein</fullName>
    </submittedName>
</protein>
<evidence type="ECO:0000313" key="4">
    <source>
        <dbReference type="Proteomes" id="UP000005286"/>
    </source>
</evidence>
<dbReference type="Gene3D" id="3.30.470.20">
    <property type="entry name" value="ATP-grasp fold, B domain"/>
    <property type="match status" value="1"/>
</dbReference>
<dbReference type="PROSITE" id="PS50975">
    <property type="entry name" value="ATP_GRASP"/>
    <property type="match status" value="1"/>
</dbReference>
<feature type="domain" description="ATP-grasp" evidence="2">
    <location>
        <begin position="125"/>
        <end position="321"/>
    </location>
</feature>
<proteinExistence type="predicted"/>
<keyword evidence="1" id="KW-0547">Nucleotide-binding</keyword>
<evidence type="ECO:0000259" key="2">
    <source>
        <dbReference type="PROSITE" id="PS50975"/>
    </source>
</evidence>
<comment type="caution">
    <text evidence="3">The sequence shown here is derived from an EMBL/GenBank/DDBJ whole genome shotgun (WGS) entry which is preliminary data.</text>
</comment>
<sequence>MKKYNVIILGTDIACYSLARSYYEAFGEKAIVCAQSILIPFVNTKIADIYLKDDFATSAKTDDAFVEHLNEVAKKNPAEEYVIFLPYEEYLNKLQRNMDKLNFKVKIPYPDQERANKLIHKSEFYAYLETIGVNYPKTQVIDKNTIEELKLDGDLFMKPDNFEEFENLQGLENLKKGYKLSSRKECIETLKEIYQTNYSSKMIVQEYINGGDGTEYSINGYRGKNGKISMVLARNLLSDHRDMWVGNHLIQVDYEDNRLYDLAKKIVDGMDYRGLFNLDFKIDSKTGKIYVFEMNIRQGRTFYYTTLSGVNLIEAAVKDLVYENSRRKKTRQRIYAKNSKRFMPKR</sequence>
<dbReference type="AlphaFoldDB" id="F0GVU5"/>
<name>F0GVU5_9FIRM</name>
<keyword evidence="4" id="KW-1185">Reference proteome</keyword>
<keyword evidence="1" id="KW-0067">ATP-binding</keyword>
<dbReference type="SUPFAM" id="SSF56059">
    <property type="entry name" value="Glutathione synthetase ATP-binding domain-like"/>
    <property type="match status" value="1"/>
</dbReference>
<dbReference type="eggNOG" id="COG3919">
    <property type="taxonomic scope" value="Bacteria"/>
</dbReference>
<dbReference type="GO" id="GO:0046872">
    <property type="term" value="F:metal ion binding"/>
    <property type="evidence" value="ECO:0007669"/>
    <property type="project" value="InterPro"/>
</dbReference>